<dbReference type="RefSeq" id="WP_245126971.1">
    <property type="nucleotide sequence ID" value="NZ_CP095065.1"/>
</dbReference>
<geneLocation type="plasmid" evidence="2 3">
    <name>unnamed4</name>
</geneLocation>
<dbReference type="Gene3D" id="3.40.50.1820">
    <property type="entry name" value="alpha/beta hydrolase"/>
    <property type="match status" value="1"/>
</dbReference>
<dbReference type="InterPro" id="IPR000073">
    <property type="entry name" value="AB_hydrolase_1"/>
</dbReference>
<accession>A0ABY4GEP7</accession>
<reference evidence="2" key="1">
    <citation type="submission" date="2022-04" db="EMBL/GenBank/DDBJ databases">
        <title>Hymenobacter sp. isolated from the air.</title>
        <authorList>
            <person name="Won M."/>
            <person name="Lee C.-M."/>
            <person name="Woen H.-Y."/>
            <person name="Kwon S.-W."/>
        </authorList>
    </citation>
    <scope>NUCLEOTIDE SEQUENCE</scope>
    <source>
        <strain evidence="2">5420S-77</strain>
        <plasmid evidence="2">unnamed4</plasmid>
    </source>
</reference>
<sequence length="243" mass="26650">MLLHAGLQDSRMWAQQVPVLARRHHVICLDLPGHGQSTGYDTTQAMQQVLLRVLDELQVKQVALVGISLGGACALDFALAHPERVSKLALVSTSVSGLEDRLDAQTKQVWPRITTQLVRADTAAAAEEFTRAWFDGPARRPNQVNARARRLLYQTTLTTMRAHRLSGWPRLSSQPAAPQVAKLTVPVLVMVGQQDLPFILACGQYLQQTVADQTGLVIANAGHMVNLEAPALFNRSLLAFLRP</sequence>
<dbReference type="PRINTS" id="PR00412">
    <property type="entry name" value="EPOXHYDRLASE"/>
</dbReference>
<keyword evidence="3" id="KW-1185">Reference proteome</keyword>
<dbReference type="PANTHER" id="PTHR43798">
    <property type="entry name" value="MONOACYLGLYCEROL LIPASE"/>
    <property type="match status" value="1"/>
</dbReference>
<dbReference type="Pfam" id="PF00561">
    <property type="entry name" value="Abhydrolase_1"/>
    <property type="match status" value="1"/>
</dbReference>
<dbReference type="EMBL" id="CP095065">
    <property type="protein sequence ID" value="UOQ69217.1"/>
    <property type="molecule type" value="Genomic_DNA"/>
</dbReference>
<dbReference type="PRINTS" id="PR00111">
    <property type="entry name" value="ABHYDROLASE"/>
</dbReference>
<proteinExistence type="predicted"/>
<evidence type="ECO:0000313" key="2">
    <source>
        <dbReference type="EMBL" id="UOQ69217.1"/>
    </source>
</evidence>
<feature type="domain" description="AB hydrolase-1" evidence="1">
    <location>
        <begin position="2"/>
        <end position="230"/>
    </location>
</feature>
<organism evidence="2 3">
    <name type="scientific">Hymenobacter volaticus</name>
    <dbReference type="NCBI Taxonomy" id="2932254"/>
    <lineage>
        <taxon>Bacteria</taxon>
        <taxon>Pseudomonadati</taxon>
        <taxon>Bacteroidota</taxon>
        <taxon>Cytophagia</taxon>
        <taxon>Cytophagales</taxon>
        <taxon>Hymenobacteraceae</taxon>
        <taxon>Hymenobacter</taxon>
    </lineage>
</organism>
<evidence type="ECO:0000313" key="3">
    <source>
        <dbReference type="Proteomes" id="UP000830401"/>
    </source>
</evidence>
<protein>
    <submittedName>
        <fullName evidence="2">Alpha/beta hydrolase</fullName>
    </submittedName>
</protein>
<name>A0ABY4GEP7_9BACT</name>
<keyword evidence="2" id="KW-0378">Hydrolase</keyword>
<dbReference type="InterPro" id="IPR000639">
    <property type="entry name" value="Epox_hydrolase-like"/>
</dbReference>
<evidence type="ECO:0000259" key="1">
    <source>
        <dbReference type="Pfam" id="PF00561"/>
    </source>
</evidence>
<dbReference type="GO" id="GO:0016787">
    <property type="term" value="F:hydrolase activity"/>
    <property type="evidence" value="ECO:0007669"/>
    <property type="project" value="UniProtKB-KW"/>
</dbReference>
<dbReference type="InterPro" id="IPR029058">
    <property type="entry name" value="AB_hydrolase_fold"/>
</dbReference>
<dbReference type="Proteomes" id="UP000830401">
    <property type="component" value="Plasmid unnamed4"/>
</dbReference>
<keyword evidence="2" id="KW-0614">Plasmid</keyword>
<dbReference type="InterPro" id="IPR050266">
    <property type="entry name" value="AB_hydrolase_sf"/>
</dbReference>
<dbReference type="SUPFAM" id="SSF53474">
    <property type="entry name" value="alpha/beta-Hydrolases"/>
    <property type="match status" value="1"/>
</dbReference>
<gene>
    <name evidence="2" type="ORF">MUN86_27575</name>
</gene>